<evidence type="ECO:0000313" key="2">
    <source>
        <dbReference type="EMBL" id="KAF0759467.1"/>
    </source>
</evidence>
<dbReference type="GO" id="GO:0003964">
    <property type="term" value="F:RNA-directed DNA polymerase activity"/>
    <property type="evidence" value="ECO:0007669"/>
    <property type="project" value="UniProtKB-KW"/>
</dbReference>
<proteinExistence type="predicted"/>
<comment type="caution">
    <text evidence="2">The sequence shown here is derived from an EMBL/GenBank/DDBJ whole genome shotgun (WGS) entry which is preliminary data.</text>
</comment>
<dbReference type="PANTHER" id="PTHR10773:SF19">
    <property type="match status" value="1"/>
</dbReference>
<dbReference type="Proteomes" id="UP000478052">
    <property type="component" value="Unassembled WGS sequence"/>
</dbReference>
<dbReference type="AlphaFoldDB" id="A0A6G0YPL5"/>
<evidence type="ECO:0000313" key="3">
    <source>
        <dbReference type="Proteomes" id="UP000478052"/>
    </source>
</evidence>
<keyword evidence="3" id="KW-1185">Reference proteome</keyword>
<protein>
    <submittedName>
        <fullName evidence="2">Reverse transcriptase domain-containing protein</fullName>
    </submittedName>
</protein>
<evidence type="ECO:0000256" key="1">
    <source>
        <dbReference type="SAM" id="MobiDB-lite"/>
    </source>
</evidence>
<dbReference type="PANTHER" id="PTHR10773">
    <property type="entry name" value="DNA-DIRECTED RNA POLYMERASES I, II, AND III SUBUNIT RPABC2"/>
    <property type="match status" value="1"/>
</dbReference>
<feature type="compositionally biased region" description="Basic and acidic residues" evidence="1">
    <location>
        <begin position="111"/>
        <end position="134"/>
    </location>
</feature>
<sequence length="243" mass="28423">MRNEENWVRNDRKKNEIWDCENQQKKFFDSYYKIGDFALQTAYLCELIIVSDKKRCYSTRIESRRNKSRWYHLPDTSGNQNQVCKIFFKNTLNVSDGRISRALVNNPKGETASKDERGRQSSKNKKSDIKVNEKNETLDIETARELNQRKAESARQRIREDAELAKIVNYNLTATAFDLMKSLPTPVLSTGVCYYKRQLWTYCFEIHNLATQEAVTEEKGSSRTYGLHPSSTPHPFLKPQDFE</sequence>
<reference evidence="2 3" key="1">
    <citation type="submission" date="2019-08" db="EMBL/GenBank/DDBJ databases">
        <title>Whole genome of Aphis craccivora.</title>
        <authorList>
            <person name="Voronova N.V."/>
            <person name="Shulinski R.S."/>
            <person name="Bandarenka Y.V."/>
            <person name="Zhorov D.G."/>
            <person name="Warner D."/>
        </authorList>
    </citation>
    <scope>NUCLEOTIDE SEQUENCE [LARGE SCALE GENOMIC DNA]</scope>
    <source>
        <strain evidence="2">180601</strain>
        <tissue evidence="2">Whole Body</tissue>
    </source>
</reference>
<keyword evidence="2" id="KW-0695">RNA-directed DNA polymerase</keyword>
<organism evidence="2 3">
    <name type="scientific">Aphis craccivora</name>
    <name type="common">Cowpea aphid</name>
    <dbReference type="NCBI Taxonomy" id="307492"/>
    <lineage>
        <taxon>Eukaryota</taxon>
        <taxon>Metazoa</taxon>
        <taxon>Ecdysozoa</taxon>
        <taxon>Arthropoda</taxon>
        <taxon>Hexapoda</taxon>
        <taxon>Insecta</taxon>
        <taxon>Pterygota</taxon>
        <taxon>Neoptera</taxon>
        <taxon>Paraneoptera</taxon>
        <taxon>Hemiptera</taxon>
        <taxon>Sternorrhyncha</taxon>
        <taxon>Aphidomorpha</taxon>
        <taxon>Aphidoidea</taxon>
        <taxon>Aphididae</taxon>
        <taxon>Aphidini</taxon>
        <taxon>Aphis</taxon>
        <taxon>Aphis</taxon>
    </lineage>
</organism>
<feature type="region of interest" description="Disordered" evidence="1">
    <location>
        <begin position="220"/>
        <end position="243"/>
    </location>
</feature>
<feature type="region of interest" description="Disordered" evidence="1">
    <location>
        <begin position="99"/>
        <end position="134"/>
    </location>
</feature>
<gene>
    <name evidence="2" type="ORF">FWK35_00006117</name>
</gene>
<dbReference type="EMBL" id="VUJU01002987">
    <property type="protein sequence ID" value="KAF0759467.1"/>
    <property type="molecule type" value="Genomic_DNA"/>
</dbReference>
<keyword evidence="2" id="KW-0548">Nucleotidyltransferase</keyword>
<name>A0A6G0YPL5_APHCR</name>
<dbReference type="OrthoDB" id="6611988at2759"/>
<keyword evidence="2" id="KW-0808">Transferase</keyword>
<accession>A0A6G0YPL5</accession>